<dbReference type="GO" id="GO:0005737">
    <property type="term" value="C:cytoplasm"/>
    <property type="evidence" value="ECO:0007669"/>
    <property type="project" value="TreeGrafter"/>
</dbReference>
<dbReference type="EMBL" id="BARU01006710">
    <property type="protein sequence ID" value="GAH35826.1"/>
    <property type="molecule type" value="Genomic_DNA"/>
</dbReference>
<dbReference type="InterPro" id="IPR018236">
    <property type="entry name" value="SAICAR_synthetase_CS"/>
</dbReference>
<reference evidence="8" key="1">
    <citation type="journal article" date="2014" name="Front. Microbiol.">
        <title>High frequency of phylogenetically diverse reductive dehalogenase-homologous genes in deep subseafloor sedimentary metagenomes.</title>
        <authorList>
            <person name="Kawai M."/>
            <person name="Futagami T."/>
            <person name="Toyoda A."/>
            <person name="Takaki Y."/>
            <person name="Nishi S."/>
            <person name="Hori S."/>
            <person name="Arai W."/>
            <person name="Tsubouchi T."/>
            <person name="Morono Y."/>
            <person name="Uchiyama I."/>
            <person name="Ito T."/>
            <person name="Fujiyama A."/>
            <person name="Inagaki F."/>
            <person name="Takami H."/>
        </authorList>
    </citation>
    <scope>NUCLEOTIDE SEQUENCE</scope>
    <source>
        <strain evidence="8">Expedition CK06-06</strain>
    </source>
</reference>
<evidence type="ECO:0000256" key="6">
    <source>
        <dbReference type="ARBA" id="ARBA00022840"/>
    </source>
</evidence>
<keyword evidence="5" id="KW-0658">Purine biosynthesis</keyword>
<protein>
    <recommendedName>
        <fullName evidence="2">phosphoribosylaminoimidazolesuccinocarboxamide synthase</fullName>
        <ecNumber evidence="2">6.3.2.6</ecNumber>
    </recommendedName>
</protein>
<evidence type="ECO:0000256" key="1">
    <source>
        <dbReference type="ARBA" id="ARBA00004672"/>
    </source>
</evidence>
<accession>X1ER04</accession>
<comment type="caution">
    <text evidence="8">The sequence shown here is derived from an EMBL/GenBank/DDBJ whole genome shotgun (WGS) entry which is preliminary data.</text>
</comment>
<proteinExistence type="inferred from homology"/>
<dbReference type="UniPathway" id="UPA00074">
    <property type="reaction ID" value="UER00131"/>
</dbReference>
<evidence type="ECO:0000256" key="3">
    <source>
        <dbReference type="ARBA" id="ARBA00022598"/>
    </source>
</evidence>
<evidence type="ECO:0000256" key="2">
    <source>
        <dbReference type="ARBA" id="ARBA00012217"/>
    </source>
</evidence>
<evidence type="ECO:0000256" key="5">
    <source>
        <dbReference type="ARBA" id="ARBA00022755"/>
    </source>
</evidence>
<dbReference type="GO" id="GO:0005524">
    <property type="term" value="F:ATP binding"/>
    <property type="evidence" value="ECO:0007669"/>
    <property type="project" value="UniProtKB-KW"/>
</dbReference>
<dbReference type="HAMAP" id="MF_00137">
    <property type="entry name" value="SAICAR_synth"/>
    <property type="match status" value="1"/>
</dbReference>
<evidence type="ECO:0000256" key="4">
    <source>
        <dbReference type="ARBA" id="ARBA00022741"/>
    </source>
</evidence>
<comment type="pathway">
    <text evidence="1">Purine metabolism; IMP biosynthesis via de novo pathway; 5-amino-1-(5-phospho-D-ribosyl)imidazole-4-carboxamide from 5-amino-1-(5-phospho-D-ribosyl)imidazole-4-carboxylate: step 1/2.</text>
</comment>
<dbReference type="PANTHER" id="PTHR43700">
    <property type="entry name" value="PHOSPHORIBOSYLAMINOIMIDAZOLE-SUCCINOCARBOXAMIDE SYNTHASE"/>
    <property type="match status" value="1"/>
</dbReference>
<dbReference type="PROSITE" id="PS01058">
    <property type="entry name" value="SAICAR_SYNTHETASE_2"/>
    <property type="match status" value="1"/>
</dbReference>
<dbReference type="Pfam" id="PF01259">
    <property type="entry name" value="SAICAR_synt"/>
    <property type="match status" value="1"/>
</dbReference>
<dbReference type="GO" id="GO:0006189">
    <property type="term" value="P:'de novo' IMP biosynthetic process"/>
    <property type="evidence" value="ECO:0007669"/>
    <property type="project" value="UniProtKB-UniPathway"/>
</dbReference>
<name>X1ER04_9ZZZZ</name>
<dbReference type="InterPro" id="IPR028923">
    <property type="entry name" value="SAICAR_synt/ADE2_N"/>
</dbReference>
<gene>
    <name evidence="8" type="ORF">S03H2_13218</name>
</gene>
<dbReference type="EC" id="6.3.2.6" evidence="2"/>
<sequence>MSVLLQTDLPLPVFRRGKVRDVYELDDKLLIVATDRISAFDFVLPCGIPDKGRVLNQLSAFWFEKTAHIVPNHLIKVIDSLNAFQDVIARAESPKQSQKKKDSSLTLGTSLVGRSMLVAKAERIPVECVVRGYLSGSAWAEYKKSGIAGDIRLPAGMKESQELPQPIFTPTTKSETEHDRPLTDQDIKNLEEIFATRLGRSNLNLIKELEEKSLLIYRYARDYAKNKGIIIADTKFEFGFINGELTLIDELLTPDSSRFWDASQYEIGHSQPSFDKQPV</sequence>
<dbReference type="SUPFAM" id="SSF56104">
    <property type="entry name" value="SAICAR synthase-like"/>
    <property type="match status" value="1"/>
</dbReference>
<dbReference type="GO" id="GO:0004639">
    <property type="term" value="F:phosphoribosylaminoimidazolesuccinocarboxamide synthase activity"/>
    <property type="evidence" value="ECO:0007669"/>
    <property type="project" value="UniProtKB-EC"/>
</dbReference>
<feature type="non-terminal residue" evidence="8">
    <location>
        <position position="279"/>
    </location>
</feature>
<dbReference type="NCBIfam" id="NF010568">
    <property type="entry name" value="PRK13961.1"/>
    <property type="match status" value="1"/>
</dbReference>
<dbReference type="PANTHER" id="PTHR43700:SF1">
    <property type="entry name" value="PHOSPHORIBOSYLAMINOIMIDAZOLE-SUCCINOCARBOXAMIDE SYNTHASE"/>
    <property type="match status" value="1"/>
</dbReference>
<organism evidence="8">
    <name type="scientific">marine sediment metagenome</name>
    <dbReference type="NCBI Taxonomy" id="412755"/>
    <lineage>
        <taxon>unclassified sequences</taxon>
        <taxon>metagenomes</taxon>
        <taxon>ecological metagenomes</taxon>
    </lineage>
</organism>
<feature type="domain" description="SAICAR synthetase/ADE2 N-terminal" evidence="7">
    <location>
        <begin position="15"/>
        <end position="278"/>
    </location>
</feature>
<dbReference type="CDD" id="cd01414">
    <property type="entry name" value="SAICAR_synt_Sc"/>
    <property type="match status" value="1"/>
</dbReference>
<dbReference type="Gene3D" id="3.30.470.20">
    <property type="entry name" value="ATP-grasp fold, B domain"/>
    <property type="match status" value="1"/>
</dbReference>
<keyword evidence="3" id="KW-0436">Ligase</keyword>
<evidence type="ECO:0000313" key="8">
    <source>
        <dbReference type="EMBL" id="GAH35826.1"/>
    </source>
</evidence>
<evidence type="ECO:0000259" key="7">
    <source>
        <dbReference type="Pfam" id="PF01259"/>
    </source>
</evidence>
<keyword evidence="4" id="KW-0547">Nucleotide-binding</keyword>
<keyword evidence="6" id="KW-0067">ATP-binding</keyword>
<dbReference type="AlphaFoldDB" id="X1ER04"/>
<dbReference type="Gene3D" id="3.30.200.20">
    <property type="entry name" value="Phosphorylase Kinase, domain 1"/>
    <property type="match status" value="1"/>
</dbReference>
<dbReference type="PROSITE" id="PS01057">
    <property type="entry name" value="SAICAR_SYNTHETASE_1"/>
    <property type="match status" value="1"/>
</dbReference>